<feature type="domain" description="ABC transmembrane type-1" evidence="33">
    <location>
        <begin position="159"/>
        <end position="417"/>
    </location>
</feature>
<dbReference type="EC" id="7.6.2.2" evidence="6"/>
<evidence type="ECO:0000256" key="30">
    <source>
        <dbReference type="SAM" id="MobiDB-lite"/>
    </source>
</evidence>
<dbReference type="InterPro" id="IPR003593">
    <property type="entry name" value="AAA+_ATPase"/>
</dbReference>
<comment type="catalytic activity">
    <reaction evidence="21">
        <text>ATP + H2O + xenobioticSide 1 = ADP + phosphate + xenobioticSide 2.</text>
        <dbReference type="EC" id="7.6.2.2"/>
    </reaction>
</comment>
<keyword evidence="9" id="KW-0597">Phosphoprotein</keyword>
<dbReference type="SUPFAM" id="SSF52540">
    <property type="entry name" value="P-loop containing nucleoside triphosphate hydrolases"/>
    <property type="match status" value="2"/>
</dbReference>
<dbReference type="CDD" id="cd03244">
    <property type="entry name" value="ABCC_MRP_domain2"/>
    <property type="match status" value="1"/>
</dbReference>
<evidence type="ECO:0000256" key="25">
    <source>
        <dbReference type="ARBA" id="ARBA00052576"/>
    </source>
</evidence>
<proteinExistence type="evidence at transcript level"/>
<evidence type="ECO:0000256" key="11">
    <source>
        <dbReference type="ARBA" id="ARBA00022737"/>
    </source>
</evidence>
<keyword evidence="15" id="KW-1278">Translocase</keyword>
<dbReference type="Pfam" id="PF00664">
    <property type="entry name" value="ABC_membrane"/>
    <property type="match status" value="2"/>
</dbReference>
<dbReference type="SUPFAM" id="SSF90123">
    <property type="entry name" value="ABC transporter transmembrane region"/>
    <property type="match status" value="2"/>
</dbReference>
<dbReference type="PANTHER" id="PTHR24223">
    <property type="entry name" value="ATP-BINDING CASSETTE SUB-FAMILY C"/>
    <property type="match status" value="1"/>
</dbReference>
<dbReference type="Gene3D" id="3.40.50.300">
    <property type="entry name" value="P-loop containing nucleotide triphosphate hydrolases"/>
    <property type="match status" value="2"/>
</dbReference>
<evidence type="ECO:0000256" key="27">
    <source>
        <dbReference type="ARBA" id="ARBA00052963"/>
    </source>
</evidence>
<name>A0A482DHW7_9CRUS</name>
<keyword evidence="12" id="KW-0547">Nucleotide-binding</keyword>
<evidence type="ECO:0000256" key="24">
    <source>
        <dbReference type="ARBA" id="ARBA00051604"/>
    </source>
</evidence>
<keyword evidence="16 31" id="KW-1133">Transmembrane helix</keyword>
<comment type="catalytic activity">
    <reaction evidence="24">
        <text>3',5'-cyclic AMP(in) + ATP + H2O = 3',5'-cyclic AMP(out) + ADP + phosphate + H(+)</text>
        <dbReference type="Rhea" id="RHEA:66184"/>
        <dbReference type="ChEBI" id="CHEBI:15377"/>
        <dbReference type="ChEBI" id="CHEBI:15378"/>
        <dbReference type="ChEBI" id="CHEBI:30616"/>
        <dbReference type="ChEBI" id="CHEBI:43474"/>
        <dbReference type="ChEBI" id="CHEBI:58165"/>
        <dbReference type="ChEBI" id="CHEBI:456216"/>
    </reaction>
    <physiologicalReaction direction="left-to-right" evidence="24">
        <dbReference type="Rhea" id="RHEA:66185"/>
    </physiologicalReaction>
</comment>
<comment type="catalytic activity">
    <reaction evidence="23">
        <text>N-acetyl-L-aspartyl-L-glutamate(in) + ATP + H2O = N-acetyl-L-aspartyl-L-glutamate(out) + ADP + phosphate + H(+)</text>
        <dbReference type="Rhea" id="RHEA:66728"/>
        <dbReference type="ChEBI" id="CHEBI:15377"/>
        <dbReference type="ChEBI" id="CHEBI:15378"/>
        <dbReference type="ChEBI" id="CHEBI:30616"/>
        <dbReference type="ChEBI" id="CHEBI:43474"/>
        <dbReference type="ChEBI" id="CHEBI:76931"/>
        <dbReference type="ChEBI" id="CHEBI:456216"/>
    </reaction>
    <physiologicalReaction direction="left-to-right" evidence="23">
        <dbReference type="Rhea" id="RHEA:66729"/>
    </physiologicalReaction>
</comment>
<dbReference type="InterPro" id="IPR036640">
    <property type="entry name" value="ABC1_TM_sf"/>
</dbReference>
<protein>
    <recommendedName>
        <fullName evidence="28">ATP-binding cassette sub-family C member 5</fullName>
        <ecNumber evidence="6">7.6.2.2</ecNumber>
    </recommendedName>
    <alternativeName>
        <fullName evidence="29">Multidrug resistance-associated protein 5</fullName>
    </alternativeName>
</protein>
<reference evidence="34" key="2">
    <citation type="submission" date="2019-02" db="EMBL/GenBank/DDBJ databases">
        <authorList>
            <person name="Kim M.-S."/>
            <person name="Jeong C.-B."/>
            <person name="Lee J.-S."/>
        </authorList>
    </citation>
    <scope>NUCLEOTIDE SEQUENCE</scope>
</reference>
<sequence>MANREPGREIHDAVDEGYVDVDLGDLSDTFSGRQPEKTGSPGSSSVYGSTNEGVRNASIRNLIPIRKNDERIRETMPLDRASLFSFVTYSWLTKYMKIAYNRGLGSEDIPLCSPKDSCDHAAQRLERLWSEEVKRRGLEDASLQRVIWKFTRSRVLVNIALYLTSIVFGFIGPIFFMSRLIQFCQDHDKVWWHGALWAAGMAGSELTRVLLFGVSWGIAYRTGTRLRSAVMTMLYKKVIRLSTLGDKSIGEMINLFANDGQRIYEVASFGPFIIGDPFVATMGTGYTIWLLGPHAALGMLVFVLFYPVQYLVSTLTGYFRRRTLSATDQRVQLMNELLICIKLIKMYAWEKPFSKSIKKIREKEKRFLESTAYVQSASVALTPVVPIIAVIVTFLAHIGFGYDLSPAEGFAVVAVMISRVRPSLNGAREALKTWDEARVIWPRIKSVLSMEESKPFSEKPIDRSIALSIYNGSFVWRESALTTTRAKRNRNLWSRICCCCGQGDIEKEVLTSLVQPKSIPVLISINLVVPKGRLVAVCGTVGSGKSSLLSAILGQMILEQGRVTIDGSFAYVSQQAWIMNCTLKENILFGEPFEMEKYNRVLMVCALDQDIGILPAGDQTEIGERGINLSGGQRQRVSLARAIYANRDIYLLDDPLSAVDSHVGNHIFNHCIRGALKEKTVVFVTHQLQYLSQCDEVIFMDHGRILDQGRHGDLLNQNERYATLVNTFLHDESETNLDKVVSSSEDDQIISQTSGRASPESATFKRKQFGKRSSLSTSTELVLSKHSVTDDELYSNVDTGGRLIEEEKMEVGSIPCKTYKAYIKSAGGYILAAFVLSMFTVNVVGSGTIILRFHERIQCCLIYVSFHVPSAMSSWWLAHWLNTGVVNATRTVGNETEYYPSVRGHPDLHYYELVYGMFILVIVFSSLIRSFFFIKASLRASNLLHNRLLVKVFNSPMSFFDSTPVGRILNIFSRDLDETDCRLPSCIEALVQNMLVVSMSITFIAMVVPWFLIALLLLAVIFILVSRTFRCALRDLKRLENVSRSPIYSHVTASVSGLNTIHAFGKERAFVSKFMNLYDENSSVFFLFTCSMRWLAVRLDFIAVCIIGVTAGLVVVLRGMIPPAFAGLALAYAGQLTGILQNTVRWASETESRFTSVQRMETLLDTLESEGPAIVKERRPPSDWPQKGSIVFSNVNMRYRSNLPLVLNDVSFHIRPKEKIGIVGRTGSGKSSLGVVLFRLVDLTSGVIEIDGIDIAEIGLEDLRSKLSIIPQDPVLFIGTIRYNLDPFQKYSDDVIWEAVERTYMKDKIKALPDKLDSAVIENGENFSVGERQLLCMARALLRHSKILLLDEATAAIDTQTDALVQQTLREAFEDCTILTIAHRLNTVIQCDRVLVLQSGMVVEFDNPLVLLANGRSSFAGMMAAAQRRNAFLV</sequence>
<dbReference type="PROSITE" id="PS50893">
    <property type="entry name" value="ABC_TRANSPORTER_2"/>
    <property type="match status" value="2"/>
</dbReference>
<comment type="catalytic activity">
    <reaction evidence="22">
        <text>(2S)-2-[5-amino-1-(beta-D-ribosyl)imidazole-4-carboxamido]succinate(in) + ATP + H2O = (2S)-2-[5-amino-1-(beta-D-ribosyl)imidazole-4-carboxamido]succinate(out) + ADP + phosphate + H(+)</text>
        <dbReference type="Rhea" id="RHEA:66752"/>
        <dbReference type="ChEBI" id="CHEBI:15377"/>
        <dbReference type="ChEBI" id="CHEBI:15378"/>
        <dbReference type="ChEBI" id="CHEBI:30616"/>
        <dbReference type="ChEBI" id="CHEBI:43474"/>
        <dbReference type="ChEBI" id="CHEBI:167466"/>
        <dbReference type="ChEBI" id="CHEBI:456216"/>
    </reaction>
    <physiologicalReaction direction="left-to-right" evidence="22">
        <dbReference type="Rhea" id="RHEA:66753"/>
    </physiologicalReaction>
</comment>
<dbReference type="GO" id="GO:0016887">
    <property type="term" value="F:ATP hydrolysis activity"/>
    <property type="evidence" value="ECO:0007669"/>
    <property type="project" value="InterPro"/>
</dbReference>
<evidence type="ECO:0000256" key="2">
    <source>
        <dbReference type="ARBA" id="ARBA00004463"/>
    </source>
</evidence>
<evidence type="ECO:0000256" key="10">
    <source>
        <dbReference type="ARBA" id="ARBA00022692"/>
    </source>
</evidence>
<evidence type="ECO:0000256" key="14">
    <source>
        <dbReference type="ARBA" id="ARBA00022840"/>
    </source>
</evidence>
<feature type="domain" description="ABC transmembrane type-1" evidence="33">
    <location>
        <begin position="870"/>
        <end position="1152"/>
    </location>
</feature>
<dbReference type="GO" id="GO:0008559">
    <property type="term" value="F:ABC-type xenobiotic transporter activity"/>
    <property type="evidence" value="ECO:0007669"/>
    <property type="project" value="UniProtKB-EC"/>
</dbReference>
<evidence type="ECO:0000256" key="3">
    <source>
        <dbReference type="ARBA" id="ARBA00004554"/>
    </source>
</evidence>
<organism evidence="34">
    <name type="scientific">Daphnia magna</name>
    <dbReference type="NCBI Taxonomy" id="35525"/>
    <lineage>
        <taxon>Eukaryota</taxon>
        <taxon>Metazoa</taxon>
        <taxon>Ecdysozoa</taxon>
        <taxon>Arthropoda</taxon>
        <taxon>Crustacea</taxon>
        <taxon>Branchiopoda</taxon>
        <taxon>Diplostraca</taxon>
        <taxon>Cladocera</taxon>
        <taxon>Anomopoda</taxon>
        <taxon>Daphniidae</taxon>
        <taxon>Daphnia</taxon>
    </lineage>
</organism>
<feature type="transmembrane region" description="Helical" evidence="31">
    <location>
        <begin position="913"/>
        <end position="934"/>
    </location>
</feature>
<evidence type="ECO:0000256" key="16">
    <source>
        <dbReference type="ARBA" id="ARBA00022989"/>
    </source>
</evidence>
<comment type="catalytic activity">
    <reaction evidence="26">
        <text>N-acetyl-L-aspartate(in) + ATP + H2O = N-acetyl-L-aspartate(out) + ADP + phosphate + H(+)</text>
        <dbReference type="Rhea" id="RHEA:66744"/>
        <dbReference type="ChEBI" id="CHEBI:15377"/>
        <dbReference type="ChEBI" id="CHEBI:15378"/>
        <dbReference type="ChEBI" id="CHEBI:16953"/>
        <dbReference type="ChEBI" id="CHEBI:30616"/>
        <dbReference type="ChEBI" id="CHEBI:43474"/>
        <dbReference type="ChEBI" id="CHEBI:456216"/>
    </reaction>
    <physiologicalReaction direction="left-to-right" evidence="26">
        <dbReference type="Rhea" id="RHEA:66745"/>
    </physiologicalReaction>
</comment>
<accession>A0A482DHW7</accession>
<evidence type="ECO:0000256" key="17">
    <source>
        <dbReference type="ARBA" id="ARBA00023034"/>
    </source>
</evidence>
<evidence type="ECO:0000313" key="34">
    <source>
        <dbReference type="EMBL" id="QBM06363.1"/>
    </source>
</evidence>
<feature type="transmembrane region" description="Helical" evidence="31">
    <location>
        <begin position="196"/>
        <end position="219"/>
    </location>
</feature>
<keyword evidence="14 34" id="KW-0067">ATP-binding</keyword>
<feature type="domain" description="ABC transporter" evidence="32">
    <location>
        <begin position="1190"/>
        <end position="1424"/>
    </location>
</feature>
<dbReference type="FunFam" id="3.40.50.300:FF:000074">
    <property type="entry name" value="Multidrug resistance-associated protein 5 isoform 1"/>
    <property type="match status" value="1"/>
</dbReference>
<keyword evidence="8" id="KW-1003">Cell membrane</keyword>
<feature type="transmembrane region" description="Helical" evidence="31">
    <location>
        <begin position="1101"/>
        <end position="1121"/>
    </location>
</feature>
<feature type="transmembrane region" description="Helical" evidence="31">
    <location>
        <begin position="1003"/>
        <end position="1025"/>
    </location>
</feature>
<evidence type="ECO:0000256" key="23">
    <source>
        <dbReference type="ARBA" id="ARBA00050745"/>
    </source>
</evidence>
<evidence type="ECO:0000256" key="31">
    <source>
        <dbReference type="SAM" id="Phobius"/>
    </source>
</evidence>
<feature type="compositionally biased region" description="Polar residues" evidence="30">
    <location>
        <begin position="40"/>
        <end position="51"/>
    </location>
</feature>
<dbReference type="FunFam" id="1.20.1560.10:FF:000012">
    <property type="entry name" value="ATP binding cassette subfamily C member 5"/>
    <property type="match status" value="1"/>
</dbReference>
<comment type="catalytic activity">
    <reaction evidence="25">
        <text>N-acetyl-L-aspartyl-L-glutamyl-L-glutamate(in) + ATP + H2O = N-acetyl-L-aspartyl-L-glutamyl-L-glutamate(out) + ADP + phosphate + H(+)</text>
        <dbReference type="Rhea" id="RHEA:66732"/>
        <dbReference type="ChEBI" id="CHEBI:15377"/>
        <dbReference type="ChEBI" id="CHEBI:15378"/>
        <dbReference type="ChEBI" id="CHEBI:30616"/>
        <dbReference type="ChEBI" id="CHEBI:43474"/>
        <dbReference type="ChEBI" id="CHEBI:76935"/>
        <dbReference type="ChEBI" id="CHEBI:456216"/>
    </reaction>
    <physiologicalReaction direction="left-to-right" evidence="25">
        <dbReference type="Rhea" id="RHEA:66733"/>
    </physiologicalReaction>
</comment>
<dbReference type="PROSITE" id="PS00211">
    <property type="entry name" value="ABC_TRANSPORTER_1"/>
    <property type="match status" value="2"/>
</dbReference>
<evidence type="ECO:0000256" key="18">
    <source>
        <dbReference type="ARBA" id="ARBA00023136"/>
    </source>
</evidence>
<evidence type="ECO:0000256" key="29">
    <source>
        <dbReference type="ARBA" id="ARBA00082793"/>
    </source>
</evidence>
<comment type="similarity">
    <text evidence="5">Belongs to the ABC transporter superfamily. ABCC family. Conjugate transporter (TC 3.A.1.208) subfamily.</text>
</comment>
<dbReference type="InterPro" id="IPR027417">
    <property type="entry name" value="P-loop_NTPase"/>
</dbReference>
<evidence type="ECO:0000256" key="12">
    <source>
        <dbReference type="ARBA" id="ARBA00022741"/>
    </source>
</evidence>
<dbReference type="GO" id="GO:0016323">
    <property type="term" value="C:basolateral plasma membrane"/>
    <property type="evidence" value="ECO:0007669"/>
    <property type="project" value="UniProtKB-SubCell"/>
</dbReference>
<comment type="catalytic activity">
    <reaction evidence="27">
        <text>3',5'-cyclic GMP(in) + ATP + H2O = 3',5'-cyclic GMP(out) + ADP + phosphate + H(+)</text>
        <dbReference type="Rhea" id="RHEA:66188"/>
        <dbReference type="ChEBI" id="CHEBI:15377"/>
        <dbReference type="ChEBI" id="CHEBI:15378"/>
        <dbReference type="ChEBI" id="CHEBI:30616"/>
        <dbReference type="ChEBI" id="CHEBI:43474"/>
        <dbReference type="ChEBI" id="CHEBI:57746"/>
        <dbReference type="ChEBI" id="CHEBI:456216"/>
    </reaction>
    <physiologicalReaction direction="left-to-right" evidence="27">
        <dbReference type="Rhea" id="RHEA:66189"/>
    </physiologicalReaction>
</comment>
<evidence type="ECO:0000256" key="21">
    <source>
        <dbReference type="ARBA" id="ARBA00034018"/>
    </source>
</evidence>
<evidence type="ECO:0000256" key="15">
    <source>
        <dbReference type="ARBA" id="ARBA00022967"/>
    </source>
</evidence>
<evidence type="ECO:0000259" key="33">
    <source>
        <dbReference type="PROSITE" id="PS50929"/>
    </source>
</evidence>
<evidence type="ECO:0000256" key="9">
    <source>
        <dbReference type="ARBA" id="ARBA00022553"/>
    </source>
</evidence>
<evidence type="ECO:0000256" key="5">
    <source>
        <dbReference type="ARBA" id="ARBA00009726"/>
    </source>
</evidence>
<dbReference type="FunFam" id="3.40.50.300:FF:000605">
    <property type="entry name" value="multidrug resistance-associated protein 5 isoform X1"/>
    <property type="match status" value="1"/>
</dbReference>
<feature type="transmembrane region" description="Helical" evidence="31">
    <location>
        <begin position="826"/>
        <end position="853"/>
    </location>
</feature>
<dbReference type="InterPro" id="IPR003439">
    <property type="entry name" value="ABC_transporter-like_ATP-bd"/>
</dbReference>
<evidence type="ECO:0000256" key="26">
    <source>
        <dbReference type="ARBA" id="ARBA00052708"/>
    </source>
</evidence>
<evidence type="ECO:0000256" key="6">
    <source>
        <dbReference type="ARBA" id="ARBA00012191"/>
    </source>
</evidence>
<dbReference type="InterPro" id="IPR011527">
    <property type="entry name" value="ABC1_TM_dom"/>
</dbReference>
<dbReference type="GO" id="GO:0010008">
    <property type="term" value="C:endosome membrane"/>
    <property type="evidence" value="ECO:0007669"/>
    <property type="project" value="UniProtKB-SubCell"/>
</dbReference>
<dbReference type="FunFam" id="1.20.1560.10:FF:000015">
    <property type="entry name" value="multidrug resistance-associated protein 5 isoform X1"/>
    <property type="match status" value="1"/>
</dbReference>
<dbReference type="CDD" id="cd18599">
    <property type="entry name" value="ABC_6TM_MRP5_8_9_D2"/>
    <property type="match status" value="1"/>
</dbReference>
<evidence type="ECO:0000256" key="1">
    <source>
        <dbReference type="ARBA" id="ARBA00004424"/>
    </source>
</evidence>
<keyword evidence="11" id="KW-0677">Repeat</keyword>
<evidence type="ECO:0000256" key="7">
    <source>
        <dbReference type="ARBA" id="ARBA00022448"/>
    </source>
</evidence>
<dbReference type="GO" id="GO:0016324">
    <property type="term" value="C:apical plasma membrane"/>
    <property type="evidence" value="ECO:0007669"/>
    <property type="project" value="UniProtKB-SubCell"/>
</dbReference>
<dbReference type="InterPro" id="IPR050173">
    <property type="entry name" value="ABC_transporter_C-like"/>
</dbReference>
<feature type="transmembrane region" description="Helical" evidence="31">
    <location>
        <begin position="288"/>
        <end position="312"/>
    </location>
</feature>
<feature type="domain" description="ABC transporter" evidence="32">
    <location>
        <begin position="505"/>
        <end position="727"/>
    </location>
</feature>
<evidence type="ECO:0000256" key="19">
    <source>
        <dbReference type="ARBA" id="ARBA00023180"/>
    </source>
</evidence>
<dbReference type="EMBL" id="MK520830">
    <property type="protein sequence ID" value="QBM06363.1"/>
    <property type="molecule type" value="mRNA"/>
</dbReference>
<dbReference type="InterPro" id="IPR017871">
    <property type="entry name" value="ABC_transporter-like_CS"/>
</dbReference>
<evidence type="ECO:0000256" key="4">
    <source>
        <dbReference type="ARBA" id="ARBA00004608"/>
    </source>
</evidence>
<keyword evidence="18 31" id="KW-0472">Membrane</keyword>
<keyword evidence="7" id="KW-0813">Transport</keyword>
<dbReference type="GO" id="GO:0005796">
    <property type="term" value="C:Golgi lumen"/>
    <property type="evidence" value="ECO:0007669"/>
    <property type="project" value="UniProtKB-SubCell"/>
</dbReference>
<dbReference type="Pfam" id="PF00005">
    <property type="entry name" value="ABC_tran"/>
    <property type="match status" value="2"/>
</dbReference>
<dbReference type="CDD" id="cd18592">
    <property type="entry name" value="ABC_6TM_MRP5_8_9_D1"/>
    <property type="match status" value="1"/>
</dbReference>
<keyword evidence="13" id="KW-0967">Endosome</keyword>
<evidence type="ECO:0000256" key="28">
    <source>
        <dbReference type="ARBA" id="ARBA00069159"/>
    </source>
</evidence>
<dbReference type="OrthoDB" id="6500128at2759"/>
<dbReference type="CDD" id="cd03250">
    <property type="entry name" value="ABCC_MRP_domain1"/>
    <property type="match status" value="1"/>
</dbReference>
<dbReference type="PANTHER" id="PTHR24223:SF447">
    <property type="entry name" value="MULTIDRUG RESISTANCE-ASSOCIATED PROTEIN 5"/>
    <property type="match status" value="1"/>
</dbReference>
<reference evidence="34" key="1">
    <citation type="journal article" date="2019" name="Aquat. Toxicol.">
        <title>The genome of the freshwater water flea Daphnia magna: A potential use for freshwater molecular ecotoxicology.</title>
        <authorList>
            <person name="Lee B.Y."/>
            <person name="Choi B.S."/>
            <person name="Kim M.S."/>
            <person name="Park J.C."/>
            <person name="Jeong C.B."/>
            <person name="Han J."/>
            <person name="Lee J.S."/>
        </authorList>
    </citation>
    <scope>NUCLEOTIDE SEQUENCE</scope>
</reference>
<keyword evidence="17" id="KW-0333">Golgi apparatus</keyword>
<feature type="transmembrane region" description="Helical" evidence="31">
    <location>
        <begin position="370"/>
        <end position="396"/>
    </location>
</feature>
<keyword evidence="10 31" id="KW-0812">Transmembrane</keyword>
<dbReference type="Gene3D" id="1.20.1560.10">
    <property type="entry name" value="ABC transporter type 1, transmembrane domain"/>
    <property type="match status" value="2"/>
</dbReference>
<dbReference type="GO" id="GO:0005524">
    <property type="term" value="F:ATP binding"/>
    <property type="evidence" value="ECO:0007669"/>
    <property type="project" value="UniProtKB-KW"/>
</dbReference>
<feature type="transmembrane region" description="Helical" evidence="31">
    <location>
        <begin position="155"/>
        <end position="176"/>
    </location>
</feature>
<comment type="subcellular location">
    <subcellularLocation>
        <location evidence="1">Apical cell membrane</location>
        <topology evidence="1">Multi-pass membrane protein</topology>
    </subcellularLocation>
    <subcellularLocation>
        <location evidence="3">Basolateral cell membrane</location>
        <topology evidence="3">Multi-pass membrane protein</topology>
    </subcellularLocation>
    <subcellularLocation>
        <location evidence="2">Cytoplasmic granule</location>
    </subcellularLocation>
    <subcellularLocation>
        <location evidence="4">Endosome membrane</location>
    </subcellularLocation>
    <subcellularLocation>
        <location evidence="20">Golgi apparatus lumen</location>
    </subcellularLocation>
</comment>
<evidence type="ECO:0000259" key="32">
    <source>
        <dbReference type="PROSITE" id="PS50893"/>
    </source>
</evidence>
<feature type="region of interest" description="Disordered" evidence="30">
    <location>
        <begin position="25"/>
        <end position="51"/>
    </location>
</feature>
<evidence type="ECO:0000256" key="20">
    <source>
        <dbReference type="ARBA" id="ARBA00023769"/>
    </source>
</evidence>
<dbReference type="PROSITE" id="PS50929">
    <property type="entry name" value="ABC_TM1F"/>
    <property type="match status" value="2"/>
</dbReference>
<dbReference type="SMART" id="SM00382">
    <property type="entry name" value="AAA"/>
    <property type="match status" value="2"/>
</dbReference>
<evidence type="ECO:0000256" key="22">
    <source>
        <dbReference type="ARBA" id="ARBA00050661"/>
    </source>
</evidence>
<evidence type="ECO:0000256" key="8">
    <source>
        <dbReference type="ARBA" id="ARBA00022475"/>
    </source>
</evidence>
<keyword evidence="19" id="KW-0325">Glycoprotein</keyword>
<evidence type="ECO:0000256" key="13">
    <source>
        <dbReference type="ARBA" id="ARBA00022753"/>
    </source>
</evidence>